<evidence type="ECO:0000313" key="2">
    <source>
        <dbReference type="Proteomes" id="UP000799441"/>
    </source>
</evidence>
<comment type="caution">
    <text evidence="1">The sequence shown here is derived from an EMBL/GenBank/DDBJ whole genome shotgun (WGS) entry which is preliminary data.</text>
</comment>
<dbReference type="InterPro" id="IPR032710">
    <property type="entry name" value="NTF2-like_dom_sf"/>
</dbReference>
<dbReference type="OrthoDB" id="3468019at2759"/>
<accession>A0A9P4Q8J1</accession>
<gene>
    <name evidence="1" type="ORF">K431DRAFT_346493</name>
</gene>
<dbReference type="AlphaFoldDB" id="A0A9P4Q8J1"/>
<sequence length="142" mass="15898">MSQYHATASPEVNPEIVSFFEAFYRTSDTPDAHELYADHLTSNAKLIMGSKTATGRPEILQMRLAMWDKVSSRSHKPTRVFPAGKDSEEVMLHGTVDYGFKDGKTLEGVEWAARAVFGEESGVRKMVFYQVYLDSAVMANAR</sequence>
<dbReference type="SUPFAM" id="SSF54427">
    <property type="entry name" value="NTF2-like"/>
    <property type="match status" value="1"/>
</dbReference>
<organism evidence="1 2">
    <name type="scientific">Polychaeton citri CBS 116435</name>
    <dbReference type="NCBI Taxonomy" id="1314669"/>
    <lineage>
        <taxon>Eukaryota</taxon>
        <taxon>Fungi</taxon>
        <taxon>Dikarya</taxon>
        <taxon>Ascomycota</taxon>
        <taxon>Pezizomycotina</taxon>
        <taxon>Dothideomycetes</taxon>
        <taxon>Dothideomycetidae</taxon>
        <taxon>Capnodiales</taxon>
        <taxon>Capnodiaceae</taxon>
        <taxon>Polychaeton</taxon>
    </lineage>
</organism>
<evidence type="ECO:0008006" key="3">
    <source>
        <dbReference type="Google" id="ProtNLM"/>
    </source>
</evidence>
<dbReference type="Gene3D" id="3.10.450.50">
    <property type="match status" value="1"/>
</dbReference>
<reference evidence="1" key="1">
    <citation type="journal article" date="2020" name="Stud. Mycol.">
        <title>101 Dothideomycetes genomes: a test case for predicting lifestyles and emergence of pathogens.</title>
        <authorList>
            <person name="Haridas S."/>
            <person name="Albert R."/>
            <person name="Binder M."/>
            <person name="Bloem J."/>
            <person name="Labutti K."/>
            <person name="Salamov A."/>
            <person name="Andreopoulos B."/>
            <person name="Baker S."/>
            <person name="Barry K."/>
            <person name="Bills G."/>
            <person name="Bluhm B."/>
            <person name="Cannon C."/>
            <person name="Castanera R."/>
            <person name="Culley D."/>
            <person name="Daum C."/>
            <person name="Ezra D."/>
            <person name="Gonzalez J."/>
            <person name="Henrissat B."/>
            <person name="Kuo A."/>
            <person name="Liang C."/>
            <person name="Lipzen A."/>
            <person name="Lutzoni F."/>
            <person name="Magnuson J."/>
            <person name="Mondo S."/>
            <person name="Nolan M."/>
            <person name="Ohm R."/>
            <person name="Pangilinan J."/>
            <person name="Park H.-J."/>
            <person name="Ramirez L."/>
            <person name="Alfaro M."/>
            <person name="Sun H."/>
            <person name="Tritt A."/>
            <person name="Yoshinaga Y."/>
            <person name="Zwiers L.-H."/>
            <person name="Turgeon B."/>
            <person name="Goodwin S."/>
            <person name="Spatafora J."/>
            <person name="Crous P."/>
            <person name="Grigoriev I."/>
        </authorList>
    </citation>
    <scope>NUCLEOTIDE SEQUENCE</scope>
    <source>
        <strain evidence="1">CBS 116435</strain>
    </source>
</reference>
<dbReference type="PANTHER" id="PTHR39401:SF1">
    <property type="entry name" value="SNOAL-LIKE DOMAIN-CONTAINING PROTEIN"/>
    <property type="match status" value="1"/>
</dbReference>
<dbReference type="EMBL" id="MU003792">
    <property type="protein sequence ID" value="KAF2721193.1"/>
    <property type="molecule type" value="Genomic_DNA"/>
</dbReference>
<evidence type="ECO:0000313" key="1">
    <source>
        <dbReference type="EMBL" id="KAF2721193.1"/>
    </source>
</evidence>
<dbReference type="PANTHER" id="PTHR39401">
    <property type="entry name" value="SNOAL-LIKE DOMAIN-CONTAINING PROTEIN"/>
    <property type="match status" value="1"/>
</dbReference>
<name>A0A9P4Q8J1_9PEZI</name>
<keyword evidence="2" id="KW-1185">Reference proteome</keyword>
<dbReference type="Proteomes" id="UP000799441">
    <property type="component" value="Unassembled WGS sequence"/>
</dbReference>
<proteinExistence type="predicted"/>
<protein>
    <recommendedName>
        <fullName evidence="3">SnoaL-like domain-containing protein</fullName>
    </recommendedName>
</protein>